<reference evidence="3 4" key="1">
    <citation type="journal article" date="2023" name="Plants (Basel)">
        <title>Bridging the Gap: Combining Genomics and Transcriptomics Approaches to Understand Stylosanthes scabra, an Orphan Legume from the Brazilian Caatinga.</title>
        <authorList>
            <person name="Ferreira-Neto J.R.C."/>
            <person name="da Silva M.D."/>
            <person name="Binneck E."/>
            <person name="de Melo N.F."/>
            <person name="da Silva R.H."/>
            <person name="de Melo A.L.T.M."/>
            <person name="Pandolfi V."/>
            <person name="Bustamante F.O."/>
            <person name="Brasileiro-Vidal A.C."/>
            <person name="Benko-Iseppon A.M."/>
        </authorList>
    </citation>
    <scope>NUCLEOTIDE SEQUENCE [LARGE SCALE GENOMIC DNA]</scope>
    <source>
        <tissue evidence="3">Leaves</tissue>
    </source>
</reference>
<comment type="similarity">
    <text evidence="1">Belongs to the UDP-glycosyltransferase family.</text>
</comment>
<dbReference type="EMBL" id="JASCZI010000007">
    <property type="protein sequence ID" value="MED6106312.1"/>
    <property type="molecule type" value="Genomic_DNA"/>
</dbReference>
<comment type="caution">
    <text evidence="3">The sequence shown here is derived from an EMBL/GenBank/DDBJ whole genome shotgun (WGS) entry which is preliminary data.</text>
</comment>
<dbReference type="Pfam" id="PF00201">
    <property type="entry name" value="UDPGT"/>
    <property type="match status" value="1"/>
</dbReference>
<keyword evidence="2" id="KW-0808">Transferase</keyword>
<dbReference type="InterPro" id="IPR002213">
    <property type="entry name" value="UDP_glucos_trans"/>
</dbReference>
<keyword evidence="4" id="KW-1185">Reference proteome</keyword>
<evidence type="ECO:0008006" key="5">
    <source>
        <dbReference type="Google" id="ProtNLM"/>
    </source>
</evidence>
<name>A0ABU6Q3B4_9FABA</name>
<accession>A0ABU6Q3B4</accession>
<dbReference type="CDD" id="cd03784">
    <property type="entry name" value="GT1_Gtf-like"/>
    <property type="match status" value="1"/>
</dbReference>
<proteinExistence type="inferred from homology"/>
<evidence type="ECO:0000256" key="1">
    <source>
        <dbReference type="ARBA" id="ARBA00009995"/>
    </source>
</evidence>
<dbReference type="PANTHER" id="PTHR11926:SF1402">
    <property type="entry name" value="GLYCOSYLTRANSFERASE"/>
    <property type="match status" value="1"/>
</dbReference>
<dbReference type="SUPFAM" id="SSF53756">
    <property type="entry name" value="UDP-Glycosyltransferase/glycogen phosphorylase"/>
    <property type="match status" value="1"/>
</dbReference>
<dbReference type="PANTHER" id="PTHR11926">
    <property type="entry name" value="GLUCOSYL/GLUCURONOSYL TRANSFERASES"/>
    <property type="match status" value="1"/>
</dbReference>
<sequence length="455" mass="51607">MREMEKKEEEGRRIVIMVPYPAQGHLNPMQNLAWAFVGMGLEAVIVVPRHIQRSRPADGDDEMVRWVAVEDGLGGGRAAPPDFFEIEWAMEKWMPSELEKVVMVEKLKGEVICVVVDLLASWAIEVASICGIPCAGFWPAMLATYRLISSIPHLLQAGLISHTGLPKEEGENGVVVSEGPIITTEDLPWLIGTVEAKKGRFKFWRRSMERSRKLKWLLVNTFPDESREGDGDGDERVIIPISPIIINSSSSGGRHRRNSNNKMISLWEEDRSCMDWLERKEERSVVYVSFGSWVSPIGEARVRSLALALEATGRPFLWVLRWSQGLPGGFVERNMHSGRGRVVCWAPQREILQHRSVGCYLTHCGWNSTLEALQFRVRQLCYPLAGDQFLNCAYIVQVWKVGVRLNGFGERDVHEGLHRVMHDHHMDARLASLHQAAFIQPLPPLFNHFLQQLQP</sequence>
<dbReference type="Gene3D" id="3.40.50.2000">
    <property type="entry name" value="Glycogen Phosphorylase B"/>
    <property type="match status" value="2"/>
</dbReference>
<protein>
    <recommendedName>
        <fullName evidence="5">Glycosyltransferase</fullName>
    </recommendedName>
</protein>
<evidence type="ECO:0000313" key="4">
    <source>
        <dbReference type="Proteomes" id="UP001341840"/>
    </source>
</evidence>
<evidence type="ECO:0000256" key="2">
    <source>
        <dbReference type="ARBA" id="ARBA00022679"/>
    </source>
</evidence>
<evidence type="ECO:0000313" key="3">
    <source>
        <dbReference type="EMBL" id="MED6106312.1"/>
    </source>
</evidence>
<organism evidence="3 4">
    <name type="scientific">Stylosanthes scabra</name>
    <dbReference type="NCBI Taxonomy" id="79078"/>
    <lineage>
        <taxon>Eukaryota</taxon>
        <taxon>Viridiplantae</taxon>
        <taxon>Streptophyta</taxon>
        <taxon>Embryophyta</taxon>
        <taxon>Tracheophyta</taxon>
        <taxon>Spermatophyta</taxon>
        <taxon>Magnoliopsida</taxon>
        <taxon>eudicotyledons</taxon>
        <taxon>Gunneridae</taxon>
        <taxon>Pentapetalae</taxon>
        <taxon>rosids</taxon>
        <taxon>fabids</taxon>
        <taxon>Fabales</taxon>
        <taxon>Fabaceae</taxon>
        <taxon>Papilionoideae</taxon>
        <taxon>50 kb inversion clade</taxon>
        <taxon>dalbergioids sensu lato</taxon>
        <taxon>Dalbergieae</taxon>
        <taxon>Pterocarpus clade</taxon>
        <taxon>Stylosanthes</taxon>
    </lineage>
</organism>
<dbReference type="Proteomes" id="UP001341840">
    <property type="component" value="Unassembled WGS sequence"/>
</dbReference>
<gene>
    <name evidence="3" type="ORF">PIB30_003721</name>
</gene>